<dbReference type="RefSeq" id="WP_093917026.1">
    <property type="nucleotide sequence ID" value="NZ_FPAJ01000004.1"/>
</dbReference>
<proteinExistence type="predicted"/>
<dbReference type="EMBL" id="FPAJ01000004">
    <property type="protein sequence ID" value="SFT03384.1"/>
    <property type="molecule type" value="Genomic_DNA"/>
</dbReference>
<sequence length="156" mass="16777">MTQPQHNRGGAPVGYVTELDHIGAASVIFLRLWSDGADAQAKVWKDLSSALGPVRGRKALHSFEQLCNLCARHGRRPLMRHSVQCKCLGADESCFANFVTSAADGEHEDAMLIATLLVRADVAPLIVSCAADFGLALKRMNLATAPSHTAYPTTLH</sequence>
<gene>
    <name evidence="1" type="ORF">SAMN04488040_2888</name>
</gene>
<keyword evidence="2" id="KW-1185">Reference proteome</keyword>
<dbReference type="AlphaFoldDB" id="A0A1I6UPW4"/>
<dbReference type="Proteomes" id="UP000199239">
    <property type="component" value="Unassembled WGS sequence"/>
</dbReference>
<accession>A0A1I6UPW4</accession>
<evidence type="ECO:0000313" key="1">
    <source>
        <dbReference type="EMBL" id="SFT03384.1"/>
    </source>
</evidence>
<name>A0A1I6UPW4_9RHOB</name>
<dbReference type="STRING" id="394264.SAMN04488040_2888"/>
<reference evidence="2" key="1">
    <citation type="submission" date="2016-10" db="EMBL/GenBank/DDBJ databases">
        <authorList>
            <person name="Varghese N."/>
            <person name="Submissions S."/>
        </authorList>
    </citation>
    <scope>NUCLEOTIDE SEQUENCE [LARGE SCALE GENOMIC DNA]</scope>
    <source>
        <strain evidence="2">DSM 23422</strain>
    </source>
</reference>
<protein>
    <submittedName>
        <fullName evidence="1">Uncharacterized protein</fullName>
    </submittedName>
</protein>
<evidence type="ECO:0000313" key="2">
    <source>
        <dbReference type="Proteomes" id="UP000199239"/>
    </source>
</evidence>
<organism evidence="1 2">
    <name type="scientific">Sulfitobacter marinus</name>
    <dbReference type="NCBI Taxonomy" id="394264"/>
    <lineage>
        <taxon>Bacteria</taxon>
        <taxon>Pseudomonadati</taxon>
        <taxon>Pseudomonadota</taxon>
        <taxon>Alphaproteobacteria</taxon>
        <taxon>Rhodobacterales</taxon>
        <taxon>Roseobacteraceae</taxon>
        <taxon>Sulfitobacter</taxon>
    </lineage>
</organism>
<dbReference type="OrthoDB" id="7874397at2"/>